<protein>
    <recommendedName>
        <fullName evidence="7">Serine/threonine-protein phosphatase 2A activator</fullName>
        <ecNumber evidence="7">5.2.1.8</ecNumber>
    </recommendedName>
    <alternativeName>
        <fullName evidence="7">Phosphotyrosyl phosphatase activator</fullName>
    </alternativeName>
</protein>
<dbReference type="InterPro" id="IPR036770">
    <property type="entry name" value="Ankyrin_rpt-contain_sf"/>
</dbReference>
<accession>A0A4S4M245</accession>
<evidence type="ECO:0000313" key="10">
    <source>
        <dbReference type="Proteomes" id="UP000310158"/>
    </source>
</evidence>
<dbReference type="PANTHER" id="PTHR10012">
    <property type="entry name" value="SERINE/THREONINE-PROTEIN PHOSPHATASE 2A REGULATORY SUBUNIT B"/>
    <property type="match status" value="1"/>
</dbReference>
<dbReference type="Gene3D" id="1.25.40.20">
    <property type="entry name" value="Ankyrin repeat-containing domain"/>
    <property type="match status" value="1"/>
</dbReference>
<dbReference type="OrthoDB" id="16120at2759"/>
<dbReference type="GO" id="GO:0008160">
    <property type="term" value="F:protein tyrosine phosphatase activator activity"/>
    <property type="evidence" value="ECO:0007669"/>
    <property type="project" value="TreeGrafter"/>
</dbReference>
<dbReference type="AlphaFoldDB" id="A0A4S4M245"/>
<dbReference type="GO" id="GO:0007052">
    <property type="term" value="P:mitotic spindle organization"/>
    <property type="evidence" value="ECO:0007669"/>
    <property type="project" value="TreeGrafter"/>
</dbReference>
<dbReference type="InterPro" id="IPR037218">
    <property type="entry name" value="PTPA_sf"/>
</dbReference>
<comment type="function">
    <text evidence="7">PPIases accelerate the folding of proteins. It catalyzes the cis-trans isomerization of proline imidic peptide bonds in oligopeptides.</text>
</comment>
<dbReference type="SUPFAM" id="SSF48403">
    <property type="entry name" value="Ankyrin repeat"/>
    <property type="match status" value="1"/>
</dbReference>
<gene>
    <name evidence="9" type="ORF">EW146_g2111</name>
</gene>
<evidence type="ECO:0000256" key="7">
    <source>
        <dbReference type="RuleBase" id="RU361210"/>
    </source>
</evidence>
<sequence length="582" mass="64062">MYFSNSTMKPFQDLDHFGLLLFAGDLDSVKADFSDRVARVGADEAVTEICALRYGATKTPIYNVLLLASIIQPDLRKKHLEVARWLAQTARIPVDGRDLSGTTALCHALATQPSFDAELAEILYEAGGDVTARDRFGGTCGHGMAVIWDKSDRALVTKKVEAMKWWLSHGGNADVQDNDGMSVRVLVETTERTGINREMAGDDVALIALKLKLALVLAQPASAKVLLFRTSERVVGSTSNRIHPSKAVKAVIDLLDQLDHWIDEIPPLPTPQRFGNLAFRTWGKRLEDRADNLLCSLLPPSFHAVIPHLRPYLLISFGSFVRMDYGTGHETAFAMLLLCLTLIRFLRPDPEEERQVVLVLFVRYLTLSWRLQDVYKLEPAGSHGVWGLDDSHFLGYIFGSAQLRDQDAIPVASVLRPPLPPTNLYFMSIMRIHEVKHGPFHEHSSQLYSIATGVQHWAKVHSGLFKMYEAEVLGKRVVVQHIPLGGLIEWNVENAESIPDASADVSSVSSAPPYSRAGGTQAPWASATPRAYPLNLSVSGVTHAPWVDAPYPAARHVTPPASAKSTRGSNYGRMGPPPAPQP</sequence>
<dbReference type="SUPFAM" id="SSF140984">
    <property type="entry name" value="PTPA-like"/>
    <property type="match status" value="1"/>
</dbReference>
<evidence type="ECO:0000256" key="3">
    <source>
        <dbReference type="ARBA" id="ARBA00011019"/>
    </source>
</evidence>
<comment type="subcellular location">
    <subcellularLocation>
        <location evidence="2 7">Cytoplasm</location>
    </subcellularLocation>
</comment>
<comment type="catalytic activity">
    <reaction evidence="1 7">
        <text>[protein]-peptidylproline (omega=180) = [protein]-peptidylproline (omega=0)</text>
        <dbReference type="Rhea" id="RHEA:16237"/>
        <dbReference type="Rhea" id="RHEA-COMP:10747"/>
        <dbReference type="Rhea" id="RHEA-COMP:10748"/>
        <dbReference type="ChEBI" id="CHEBI:83833"/>
        <dbReference type="ChEBI" id="CHEBI:83834"/>
        <dbReference type="EC" id="5.2.1.8"/>
    </reaction>
</comment>
<dbReference type="GO" id="GO:0000159">
    <property type="term" value="C:protein phosphatase type 2A complex"/>
    <property type="evidence" value="ECO:0007669"/>
    <property type="project" value="TreeGrafter"/>
</dbReference>
<evidence type="ECO:0000256" key="1">
    <source>
        <dbReference type="ARBA" id="ARBA00000971"/>
    </source>
</evidence>
<feature type="region of interest" description="Disordered" evidence="8">
    <location>
        <begin position="503"/>
        <end position="524"/>
    </location>
</feature>
<evidence type="ECO:0000256" key="4">
    <source>
        <dbReference type="ARBA" id="ARBA00022490"/>
    </source>
</evidence>
<feature type="region of interest" description="Disordered" evidence="8">
    <location>
        <begin position="552"/>
        <end position="582"/>
    </location>
</feature>
<dbReference type="Pfam" id="PF03095">
    <property type="entry name" value="PTPA"/>
    <property type="match status" value="1"/>
</dbReference>
<comment type="caution">
    <text evidence="9">The sequence shown here is derived from an EMBL/GenBank/DDBJ whole genome shotgun (WGS) entry which is preliminary data.</text>
</comment>
<dbReference type="GO" id="GO:0005737">
    <property type="term" value="C:cytoplasm"/>
    <property type="evidence" value="ECO:0007669"/>
    <property type="project" value="UniProtKB-SubCell"/>
</dbReference>
<proteinExistence type="inferred from homology"/>
<evidence type="ECO:0000313" key="9">
    <source>
        <dbReference type="EMBL" id="THH18965.1"/>
    </source>
</evidence>
<name>A0A4S4M245_9AGAM</name>
<dbReference type="Proteomes" id="UP000310158">
    <property type="component" value="Unassembled WGS sequence"/>
</dbReference>
<feature type="compositionally biased region" description="Low complexity" evidence="8">
    <location>
        <begin position="503"/>
        <end position="513"/>
    </location>
</feature>
<dbReference type="GO" id="GO:0003755">
    <property type="term" value="F:peptidyl-prolyl cis-trans isomerase activity"/>
    <property type="evidence" value="ECO:0007669"/>
    <property type="project" value="UniProtKB-KW"/>
</dbReference>
<keyword evidence="10" id="KW-1185">Reference proteome</keyword>
<comment type="similarity">
    <text evidence="3 7">Belongs to the PTPA-type PPIase family.</text>
</comment>
<reference evidence="9 10" key="1">
    <citation type="submission" date="2019-02" db="EMBL/GenBank/DDBJ databases">
        <title>Genome sequencing of the rare red list fungi Bondarzewia mesenterica.</title>
        <authorList>
            <person name="Buettner E."/>
            <person name="Kellner H."/>
        </authorList>
    </citation>
    <scope>NUCLEOTIDE SEQUENCE [LARGE SCALE GENOMIC DNA]</scope>
    <source>
        <strain evidence="9 10">DSM 108281</strain>
    </source>
</reference>
<organism evidence="9 10">
    <name type="scientific">Bondarzewia mesenterica</name>
    <dbReference type="NCBI Taxonomy" id="1095465"/>
    <lineage>
        <taxon>Eukaryota</taxon>
        <taxon>Fungi</taxon>
        <taxon>Dikarya</taxon>
        <taxon>Basidiomycota</taxon>
        <taxon>Agaricomycotina</taxon>
        <taxon>Agaricomycetes</taxon>
        <taxon>Russulales</taxon>
        <taxon>Bondarzewiaceae</taxon>
        <taxon>Bondarzewia</taxon>
    </lineage>
</organism>
<evidence type="ECO:0000256" key="6">
    <source>
        <dbReference type="ARBA" id="ARBA00023235"/>
    </source>
</evidence>
<keyword evidence="6 7" id="KW-0413">Isomerase</keyword>
<dbReference type="EMBL" id="SGPL01000059">
    <property type="protein sequence ID" value="THH18965.1"/>
    <property type="molecule type" value="Genomic_DNA"/>
</dbReference>
<dbReference type="EC" id="5.2.1.8" evidence="7"/>
<evidence type="ECO:0000256" key="8">
    <source>
        <dbReference type="SAM" id="MobiDB-lite"/>
    </source>
</evidence>
<keyword evidence="4 7" id="KW-0963">Cytoplasm</keyword>
<dbReference type="InterPro" id="IPR004327">
    <property type="entry name" value="Phstyr_phstse_ac"/>
</dbReference>
<dbReference type="InterPro" id="IPR043170">
    <property type="entry name" value="PTPA_C_lid"/>
</dbReference>
<dbReference type="GO" id="GO:0005634">
    <property type="term" value="C:nucleus"/>
    <property type="evidence" value="ECO:0007669"/>
    <property type="project" value="TreeGrafter"/>
</dbReference>
<dbReference type="Gene3D" id="1.20.120.1150">
    <property type="match status" value="1"/>
</dbReference>
<evidence type="ECO:0000256" key="5">
    <source>
        <dbReference type="ARBA" id="ARBA00023110"/>
    </source>
</evidence>
<dbReference type="PANTHER" id="PTHR10012:SF0">
    <property type="entry name" value="SERINE_THREONINE-PROTEIN PHOSPHATASE 2A ACTIVATOR"/>
    <property type="match status" value="1"/>
</dbReference>
<dbReference type="CDD" id="cd04087">
    <property type="entry name" value="PTPA"/>
    <property type="match status" value="1"/>
</dbReference>
<evidence type="ECO:0000256" key="2">
    <source>
        <dbReference type="ARBA" id="ARBA00004496"/>
    </source>
</evidence>
<keyword evidence="5 7" id="KW-0697">Rotamase</keyword>